<proteinExistence type="predicted"/>
<evidence type="ECO:0000256" key="6">
    <source>
        <dbReference type="ARBA" id="ARBA00022777"/>
    </source>
</evidence>
<evidence type="ECO:0000256" key="3">
    <source>
        <dbReference type="ARBA" id="ARBA00022553"/>
    </source>
</evidence>
<dbReference type="Pfam" id="PF07568">
    <property type="entry name" value="HisKA_2"/>
    <property type="match status" value="1"/>
</dbReference>
<dbReference type="SMART" id="SM00387">
    <property type="entry name" value="HATPase_c"/>
    <property type="match status" value="1"/>
</dbReference>
<feature type="transmembrane region" description="Helical" evidence="9">
    <location>
        <begin position="31"/>
        <end position="53"/>
    </location>
</feature>
<evidence type="ECO:0000256" key="8">
    <source>
        <dbReference type="SAM" id="Coils"/>
    </source>
</evidence>
<gene>
    <name evidence="11" type="ORF">G3569_12295</name>
</gene>
<keyword evidence="7" id="KW-0067">ATP-binding</keyword>
<keyword evidence="9" id="KW-0812">Transmembrane</keyword>
<dbReference type="InterPro" id="IPR005467">
    <property type="entry name" value="His_kinase_dom"/>
</dbReference>
<feature type="coiled-coil region" evidence="8">
    <location>
        <begin position="304"/>
        <end position="338"/>
    </location>
</feature>
<dbReference type="Gene3D" id="3.30.565.10">
    <property type="entry name" value="Histidine kinase-like ATPase, C-terminal domain"/>
    <property type="match status" value="1"/>
</dbReference>
<feature type="transmembrane region" description="Helical" evidence="9">
    <location>
        <begin position="190"/>
        <end position="209"/>
    </location>
</feature>
<dbReference type="EC" id="2.7.13.3" evidence="2"/>
<dbReference type="RefSeq" id="WP_165269555.1">
    <property type="nucleotide sequence ID" value="NZ_JAALLS010000016.1"/>
</dbReference>
<protein>
    <recommendedName>
        <fullName evidence="2">histidine kinase</fullName>
        <ecNumber evidence="2">2.7.13.3</ecNumber>
    </recommendedName>
</protein>
<dbReference type="InterPro" id="IPR011495">
    <property type="entry name" value="Sig_transdc_His_kin_sub2_dim/P"/>
</dbReference>
<evidence type="ECO:0000313" key="11">
    <source>
        <dbReference type="EMBL" id="NGP89134.1"/>
    </source>
</evidence>
<dbReference type="Pfam" id="PF02518">
    <property type="entry name" value="HATPase_c"/>
    <property type="match status" value="1"/>
</dbReference>
<reference evidence="11 12" key="1">
    <citation type="submission" date="2020-02" db="EMBL/GenBank/DDBJ databases">
        <title>Aliifodinibius halophilus 2W32, complete genome.</title>
        <authorList>
            <person name="Li Y."/>
            <person name="Wu S."/>
        </authorList>
    </citation>
    <scope>NUCLEOTIDE SEQUENCE [LARGE SCALE GENOMIC DNA]</scope>
    <source>
        <strain evidence="11 12">2W32</strain>
    </source>
</reference>
<keyword evidence="6" id="KW-0418">Kinase</keyword>
<feature type="transmembrane region" description="Helical" evidence="9">
    <location>
        <begin position="110"/>
        <end position="135"/>
    </location>
</feature>
<evidence type="ECO:0000256" key="1">
    <source>
        <dbReference type="ARBA" id="ARBA00000085"/>
    </source>
</evidence>
<evidence type="ECO:0000256" key="2">
    <source>
        <dbReference type="ARBA" id="ARBA00012438"/>
    </source>
</evidence>
<feature type="transmembrane region" description="Helical" evidence="9">
    <location>
        <begin position="229"/>
        <end position="251"/>
    </location>
</feature>
<dbReference type="GO" id="GO:0005524">
    <property type="term" value="F:ATP binding"/>
    <property type="evidence" value="ECO:0007669"/>
    <property type="project" value="UniProtKB-KW"/>
</dbReference>
<accession>A0A6M1TED7</accession>
<name>A0A6M1TED7_9BACT</name>
<keyword evidence="12" id="KW-1185">Reference proteome</keyword>
<evidence type="ECO:0000256" key="5">
    <source>
        <dbReference type="ARBA" id="ARBA00022741"/>
    </source>
</evidence>
<evidence type="ECO:0000259" key="10">
    <source>
        <dbReference type="PROSITE" id="PS50109"/>
    </source>
</evidence>
<organism evidence="11 12">
    <name type="scientific">Fodinibius halophilus</name>
    <dbReference type="NCBI Taxonomy" id="1736908"/>
    <lineage>
        <taxon>Bacteria</taxon>
        <taxon>Pseudomonadati</taxon>
        <taxon>Balneolota</taxon>
        <taxon>Balneolia</taxon>
        <taxon>Balneolales</taxon>
        <taxon>Balneolaceae</taxon>
        <taxon>Fodinibius</taxon>
    </lineage>
</organism>
<dbReference type="PROSITE" id="PS50109">
    <property type="entry name" value="HIS_KIN"/>
    <property type="match status" value="1"/>
</dbReference>
<keyword evidence="4" id="KW-0808">Transferase</keyword>
<feature type="transmembrane region" description="Helical" evidence="9">
    <location>
        <begin position="280"/>
        <end position="300"/>
    </location>
</feature>
<evidence type="ECO:0000256" key="9">
    <source>
        <dbReference type="SAM" id="Phobius"/>
    </source>
</evidence>
<dbReference type="PANTHER" id="PTHR41523:SF8">
    <property type="entry name" value="ETHYLENE RESPONSE SENSOR PROTEIN"/>
    <property type="match status" value="1"/>
</dbReference>
<dbReference type="SUPFAM" id="SSF55874">
    <property type="entry name" value="ATPase domain of HSP90 chaperone/DNA topoisomerase II/histidine kinase"/>
    <property type="match status" value="1"/>
</dbReference>
<dbReference type="EMBL" id="JAALLS010000016">
    <property type="protein sequence ID" value="NGP89134.1"/>
    <property type="molecule type" value="Genomic_DNA"/>
</dbReference>
<keyword evidence="3" id="KW-0597">Phosphoprotein</keyword>
<feature type="transmembrane region" description="Helical" evidence="9">
    <location>
        <begin position="73"/>
        <end position="98"/>
    </location>
</feature>
<dbReference type="Gene3D" id="3.30.450.20">
    <property type="entry name" value="PAS domain"/>
    <property type="match status" value="1"/>
</dbReference>
<evidence type="ECO:0000256" key="4">
    <source>
        <dbReference type="ARBA" id="ARBA00022679"/>
    </source>
</evidence>
<dbReference type="GO" id="GO:0004673">
    <property type="term" value="F:protein histidine kinase activity"/>
    <property type="evidence" value="ECO:0007669"/>
    <property type="project" value="UniProtKB-EC"/>
</dbReference>
<dbReference type="Proteomes" id="UP000479132">
    <property type="component" value="Unassembled WGS sequence"/>
</dbReference>
<evidence type="ECO:0000256" key="7">
    <source>
        <dbReference type="ARBA" id="ARBA00022840"/>
    </source>
</evidence>
<feature type="transmembrane region" description="Helical" evidence="9">
    <location>
        <begin position="147"/>
        <end position="170"/>
    </location>
</feature>
<dbReference type="InterPro" id="IPR003594">
    <property type="entry name" value="HATPase_dom"/>
</dbReference>
<keyword evidence="9" id="KW-0472">Membrane</keyword>
<comment type="caution">
    <text evidence="11">The sequence shown here is derived from an EMBL/GenBank/DDBJ whole genome shotgun (WGS) entry which is preliminary data.</text>
</comment>
<evidence type="ECO:0000313" key="12">
    <source>
        <dbReference type="Proteomes" id="UP000479132"/>
    </source>
</evidence>
<dbReference type="PANTHER" id="PTHR41523">
    <property type="entry name" value="TWO-COMPONENT SYSTEM SENSOR PROTEIN"/>
    <property type="match status" value="1"/>
</dbReference>
<sequence length="532" mass="60197">MSDQEEQKGYNWQPVTFELLLSHYSLADKRLWGILGSWFLAVILTLSATMFLLPEEWLLLEGSRNKIVQFFLFNPALILGMLLFFWFGFEWGFIPIFLSSFMIAFYSGMAWGWALIFGIAFVFGLAICATAYRAFGISHDLRSFKSIAFFVSISFIGSIGSSLGAFIWSFSHKLSAFDTLVIWKGWWSGSFLQALLIIGPFLWIGTPAIGRLKRKWFNFSEDKRVSLKWIVGAVASITGALILFILSGKLLGEMRVQEVMVSQKSATVVDVINALESFEIISWISIGIIMITGYGAFKLISGWNKRLSQEVENRTEELNESQEKLQVSLEEKELLLREIHHRVKNNMALVSALLELQQIKSGDKSTPNNFRTVRSRIKSMAMAHEVLYENESLSDISMKSYVEQVGELTHQSFGGGKTNVELRTDIEDTSLEMEHSIPLGLFINEILINAYKHAFQGKKKGRIWLESEVEDGVINFTIRDNGIGLPDALDEIKSDSLGITLIKKFARQLKAELSVESNEGKGTEYTLKFRVD</sequence>
<feature type="domain" description="Histidine kinase" evidence="10">
    <location>
        <begin position="306"/>
        <end position="532"/>
    </location>
</feature>
<dbReference type="InterPro" id="IPR036890">
    <property type="entry name" value="HATPase_C_sf"/>
</dbReference>
<keyword evidence="5" id="KW-0547">Nucleotide-binding</keyword>
<comment type="catalytic activity">
    <reaction evidence="1">
        <text>ATP + protein L-histidine = ADP + protein N-phospho-L-histidine.</text>
        <dbReference type="EC" id="2.7.13.3"/>
    </reaction>
</comment>
<keyword evidence="9" id="KW-1133">Transmembrane helix</keyword>
<keyword evidence="8" id="KW-0175">Coiled coil</keyword>
<dbReference type="AlphaFoldDB" id="A0A6M1TED7"/>